<feature type="region of interest" description="Disordered" evidence="1">
    <location>
        <begin position="59"/>
        <end position="99"/>
    </location>
</feature>
<proteinExistence type="predicted"/>
<organism evidence="2">
    <name type="scientific">viral metagenome</name>
    <dbReference type="NCBI Taxonomy" id="1070528"/>
    <lineage>
        <taxon>unclassified sequences</taxon>
        <taxon>metagenomes</taxon>
        <taxon>organismal metagenomes</taxon>
    </lineage>
</organism>
<feature type="compositionally biased region" description="Polar residues" evidence="1">
    <location>
        <begin position="59"/>
        <end position="69"/>
    </location>
</feature>
<accession>A0A6C0CLG6</accession>
<name>A0A6C0CLG6_9ZZZZ</name>
<dbReference type="AlphaFoldDB" id="A0A6C0CLG6"/>
<reference evidence="2" key="1">
    <citation type="journal article" date="2020" name="Nature">
        <title>Giant virus diversity and host interactions through global metagenomics.</title>
        <authorList>
            <person name="Schulz F."/>
            <person name="Roux S."/>
            <person name="Paez-Espino D."/>
            <person name="Jungbluth S."/>
            <person name="Walsh D.A."/>
            <person name="Denef V.J."/>
            <person name="McMahon K.D."/>
            <person name="Konstantinidis K.T."/>
            <person name="Eloe-Fadrosh E.A."/>
            <person name="Kyrpides N.C."/>
            <person name="Woyke T."/>
        </authorList>
    </citation>
    <scope>NUCLEOTIDE SEQUENCE</scope>
    <source>
        <strain evidence="2">GVMAG-M-3300021375-17</strain>
    </source>
</reference>
<feature type="compositionally biased region" description="Polar residues" evidence="1">
    <location>
        <begin position="84"/>
        <end position="96"/>
    </location>
</feature>
<evidence type="ECO:0000313" key="2">
    <source>
        <dbReference type="EMBL" id="QHT05311.1"/>
    </source>
</evidence>
<dbReference type="EMBL" id="MN739452">
    <property type="protein sequence ID" value="QHT05311.1"/>
    <property type="molecule type" value="Genomic_DNA"/>
</dbReference>
<evidence type="ECO:0000256" key="1">
    <source>
        <dbReference type="SAM" id="MobiDB-lite"/>
    </source>
</evidence>
<protein>
    <submittedName>
        <fullName evidence="2">Uncharacterized protein</fullName>
    </submittedName>
</protein>
<sequence length="127" mass="14736">MGDSYCALRKLRMTNPTPPTRFTPISPYTNETRNFTKEELDMRRKVEILKYANTKASNKINRPTRSETFSGIIRGNRGNRRVNDCSNTPQLSSNSDVPGKPIYLRLDNNVPLYNYRFNEIIYAENPE</sequence>